<evidence type="ECO:0000313" key="1">
    <source>
        <dbReference type="EMBL" id="GAA3976805.1"/>
    </source>
</evidence>
<name>A0ABP7Q5V7_9BACT</name>
<dbReference type="Proteomes" id="UP001501556">
    <property type="component" value="Unassembled WGS sequence"/>
</dbReference>
<proteinExistence type="predicted"/>
<reference evidence="2" key="1">
    <citation type="journal article" date="2019" name="Int. J. Syst. Evol. Microbiol.">
        <title>The Global Catalogue of Microorganisms (GCM) 10K type strain sequencing project: providing services to taxonomists for standard genome sequencing and annotation.</title>
        <authorList>
            <consortium name="The Broad Institute Genomics Platform"/>
            <consortium name="The Broad Institute Genome Sequencing Center for Infectious Disease"/>
            <person name="Wu L."/>
            <person name="Ma J."/>
        </authorList>
    </citation>
    <scope>NUCLEOTIDE SEQUENCE [LARGE SCALE GENOMIC DNA]</scope>
    <source>
        <strain evidence="2">JCM 17217</strain>
    </source>
</reference>
<evidence type="ECO:0008006" key="3">
    <source>
        <dbReference type="Google" id="ProtNLM"/>
    </source>
</evidence>
<dbReference type="Gene3D" id="1.10.606.20">
    <property type="match status" value="1"/>
</dbReference>
<evidence type="ECO:0000313" key="2">
    <source>
        <dbReference type="Proteomes" id="UP001501556"/>
    </source>
</evidence>
<dbReference type="EMBL" id="BAABDI010000014">
    <property type="protein sequence ID" value="GAA3976805.1"/>
    <property type="molecule type" value="Genomic_DNA"/>
</dbReference>
<comment type="caution">
    <text evidence="1">The sequence shown here is derived from an EMBL/GenBank/DDBJ whole genome shotgun (WGS) entry which is preliminary data.</text>
</comment>
<gene>
    <name evidence="1" type="ORF">GCM10022407_22670</name>
</gene>
<sequence>MLSWNTFRDAALNAGESRIYGGIHFYEGNVSGLELGKKVGTNAFQKAQAYWTGTVQPAAQGRN</sequence>
<dbReference type="SUPFAM" id="SSF48317">
    <property type="entry name" value="Acid phosphatase/Vanadium-dependent haloperoxidase"/>
    <property type="match status" value="1"/>
</dbReference>
<accession>A0ABP7Q5V7</accession>
<protein>
    <recommendedName>
        <fullName evidence="3">PAP2 superfamily protein</fullName>
    </recommendedName>
</protein>
<keyword evidence="2" id="KW-1185">Reference proteome</keyword>
<organism evidence="1 2">
    <name type="scientific">Hymenobacter antarcticus</name>
    <dbReference type="NCBI Taxonomy" id="486270"/>
    <lineage>
        <taxon>Bacteria</taxon>
        <taxon>Pseudomonadati</taxon>
        <taxon>Bacteroidota</taxon>
        <taxon>Cytophagia</taxon>
        <taxon>Cytophagales</taxon>
        <taxon>Hymenobacteraceae</taxon>
        <taxon>Hymenobacter</taxon>
    </lineage>
</organism>
<dbReference type="InterPro" id="IPR036938">
    <property type="entry name" value="PAP2/HPO_sf"/>
</dbReference>
<dbReference type="RefSeq" id="WP_345124312.1">
    <property type="nucleotide sequence ID" value="NZ_BAABDI010000014.1"/>
</dbReference>